<dbReference type="HOGENOM" id="CLU_127139_1_0_11"/>
<protein>
    <recommendedName>
        <fullName evidence="1">VOC domain-containing protein</fullName>
    </recommendedName>
</protein>
<evidence type="ECO:0000313" key="3">
    <source>
        <dbReference type="Proteomes" id="UP000008710"/>
    </source>
</evidence>
<dbReference type="Proteomes" id="UP000008710">
    <property type="component" value="Chromosome"/>
</dbReference>
<organism evidence="2 3">
    <name type="scientific">Rhodococcus jostii (strain RHA1)</name>
    <dbReference type="NCBI Taxonomy" id="101510"/>
    <lineage>
        <taxon>Bacteria</taxon>
        <taxon>Bacillati</taxon>
        <taxon>Actinomycetota</taxon>
        <taxon>Actinomycetes</taxon>
        <taxon>Mycobacteriales</taxon>
        <taxon>Nocardiaceae</taxon>
        <taxon>Rhodococcus</taxon>
    </lineage>
</organism>
<dbReference type="AlphaFoldDB" id="Q0SJU7"/>
<dbReference type="EMBL" id="CP000431">
    <property type="protein sequence ID" value="ABG92189.1"/>
    <property type="molecule type" value="Genomic_DNA"/>
</dbReference>
<dbReference type="KEGG" id="rha:RHA1_ro00353"/>
<reference evidence="3" key="1">
    <citation type="journal article" date="2006" name="Proc. Natl. Acad. Sci. U.S.A.">
        <title>The complete genome of Rhodococcus sp. RHA1 provides insights into a catabolic powerhouse.</title>
        <authorList>
            <person name="McLeod M.P."/>
            <person name="Warren R.L."/>
            <person name="Hsiao W.W.L."/>
            <person name="Araki N."/>
            <person name="Myhre M."/>
            <person name="Fernandes C."/>
            <person name="Miyazawa D."/>
            <person name="Wong W."/>
            <person name="Lillquist A.L."/>
            <person name="Wang D."/>
            <person name="Dosanjh M."/>
            <person name="Hara H."/>
            <person name="Petrescu A."/>
            <person name="Morin R.D."/>
            <person name="Yang G."/>
            <person name="Stott J.M."/>
            <person name="Schein J.E."/>
            <person name="Shin H."/>
            <person name="Smailus D."/>
            <person name="Siddiqui A.S."/>
            <person name="Marra M.A."/>
            <person name="Jones S.J.M."/>
            <person name="Holt R."/>
            <person name="Brinkman F.S.L."/>
            <person name="Miyauchi K."/>
            <person name="Fukuda M."/>
            <person name="Davies J.E."/>
            <person name="Mohn W.W."/>
            <person name="Eltis L.D."/>
        </authorList>
    </citation>
    <scope>NUCLEOTIDE SEQUENCE [LARGE SCALE GENOMIC DNA]</scope>
    <source>
        <strain evidence="3">RHA1</strain>
    </source>
</reference>
<evidence type="ECO:0000259" key="1">
    <source>
        <dbReference type="PROSITE" id="PS51819"/>
    </source>
</evidence>
<dbReference type="PROSITE" id="PS51819">
    <property type="entry name" value="VOC"/>
    <property type="match status" value="1"/>
</dbReference>
<dbReference type="SUPFAM" id="SSF54593">
    <property type="entry name" value="Glyoxalase/Bleomycin resistance protein/Dihydroxybiphenyl dioxygenase"/>
    <property type="match status" value="1"/>
</dbReference>
<accession>Q0SJU7</accession>
<dbReference type="InterPro" id="IPR037523">
    <property type="entry name" value="VOC_core"/>
</dbReference>
<evidence type="ECO:0000313" key="2">
    <source>
        <dbReference type="EMBL" id="ABG92189.1"/>
    </source>
</evidence>
<dbReference type="InterPro" id="IPR029068">
    <property type="entry name" value="Glyas_Bleomycin-R_OHBP_Dase"/>
</dbReference>
<dbReference type="eggNOG" id="COG0346">
    <property type="taxonomic scope" value="Bacteria"/>
</dbReference>
<sequence length="145" mass="16031">MQPEGQENNVLLDGINHIAWISKDSGRLGRFYADVFDADVGPTRSHGDDGKETMTVIRIGPHTELNIFVIEGNTEPERQTPMWGRGRIDHFGLQAASHEAFATIRQRLIDESASDGAVNDFGAVQSIFFRDPDGLEGEVLIAKPR</sequence>
<proteinExistence type="predicted"/>
<name>Q0SJU7_RHOJR</name>
<dbReference type="Gene3D" id="3.10.180.10">
    <property type="entry name" value="2,3-Dihydroxybiphenyl 1,2-Dioxygenase, domain 1"/>
    <property type="match status" value="1"/>
</dbReference>
<feature type="domain" description="VOC" evidence="1">
    <location>
        <begin position="14"/>
        <end position="142"/>
    </location>
</feature>
<gene>
    <name evidence="2" type="ordered locus">RHA1_ro00353</name>
</gene>